<dbReference type="Proteomes" id="UP000789920">
    <property type="component" value="Unassembled WGS sequence"/>
</dbReference>
<reference evidence="1" key="1">
    <citation type="submission" date="2021-06" db="EMBL/GenBank/DDBJ databases">
        <authorList>
            <person name="Kallberg Y."/>
            <person name="Tangrot J."/>
            <person name="Rosling A."/>
        </authorList>
    </citation>
    <scope>NUCLEOTIDE SEQUENCE</scope>
    <source>
        <strain evidence="1">MA461A</strain>
    </source>
</reference>
<name>A0ACA9KUC4_9GLOM</name>
<proteinExistence type="predicted"/>
<protein>
    <submittedName>
        <fullName evidence="1">19004_t:CDS:1</fullName>
    </submittedName>
</protein>
<sequence>MSVMYIYVFTSSRGNMYSPIPLPIFGNVVQKYGYNLADWYTLLHKKYGDMFEVYYAGERKVVLSRPDLIENINNNSTKTKYPNRFEDTEGLTEYGVSAGVGNNNEPKSWRFNRQFFTQALFSSKFEHLAIEWINELWEEIDSYWSEIDENKEFDLVEWMQG</sequence>
<gene>
    <name evidence="1" type="ORF">RPERSI_LOCUS1505</name>
</gene>
<evidence type="ECO:0000313" key="2">
    <source>
        <dbReference type="Proteomes" id="UP000789920"/>
    </source>
</evidence>
<keyword evidence="2" id="KW-1185">Reference proteome</keyword>
<comment type="caution">
    <text evidence="1">The sequence shown here is derived from an EMBL/GenBank/DDBJ whole genome shotgun (WGS) entry which is preliminary data.</text>
</comment>
<organism evidence="1 2">
    <name type="scientific">Racocetra persica</name>
    <dbReference type="NCBI Taxonomy" id="160502"/>
    <lineage>
        <taxon>Eukaryota</taxon>
        <taxon>Fungi</taxon>
        <taxon>Fungi incertae sedis</taxon>
        <taxon>Mucoromycota</taxon>
        <taxon>Glomeromycotina</taxon>
        <taxon>Glomeromycetes</taxon>
        <taxon>Diversisporales</taxon>
        <taxon>Gigasporaceae</taxon>
        <taxon>Racocetra</taxon>
    </lineage>
</organism>
<evidence type="ECO:0000313" key="1">
    <source>
        <dbReference type="EMBL" id="CAG8493679.1"/>
    </source>
</evidence>
<accession>A0ACA9KUC4</accession>
<dbReference type="EMBL" id="CAJVQC010001399">
    <property type="protein sequence ID" value="CAG8493679.1"/>
    <property type="molecule type" value="Genomic_DNA"/>
</dbReference>